<keyword evidence="3" id="KW-1185">Reference proteome</keyword>
<organism evidence="2 3">
    <name type="scientific">Mikania micrantha</name>
    <name type="common">bitter vine</name>
    <dbReference type="NCBI Taxonomy" id="192012"/>
    <lineage>
        <taxon>Eukaryota</taxon>
        <taxon>Viridiplantae</taxon>
        <taxon>Streptophyta</taxon>
        <taxon>Embryophyta</taxon>
        <taxon>Tracheophyta</taxon>
        <taxon>Spermatophyta</taxon>
        <taxon>Magnoliopsida</taxon>
        <taxon>eudicotyledons</taxon>
        <taxon>Gunneridae</taxon>
        <taxon>Pentapetalae</taxon>
        <taxon>asterids</taxon>
        <taxon>campanulids</taxon>
        <taxon>Asterales</taxon>
        <taxon>Asteraceae</taxon>
        <taxon>Asteroideae</taxon>
        <taxon>Heliantheae alliance</taxon>
        <taxon>Eupatorieae</taxon>
        <taxon>Mikania</taxon>
    </lineage>
</organism>
<gene>
    <name evidence="2" type="ORF">E3N88_38541</name>
</gene>
<proteinExistence type="predicted"/>
<evidence type="ECO:0000313" key="2">
    <source>
        <dbReference type="EMBL" id="KAD2805164.1"/>
    </source>
</evidence>
<feature type="region of interest" description="Disordered" evidence="1">
    <location>
        <begin position="125"/>
        <end position="148"/>
    </location>
</feature>
<dbReference type="PANTHER" id="PTHR36741">
    <property type="entry name" value="OS07G0100500 PROTEIN"/>
    <property type="match status" value="1"/>
</dbReference>
<dbReference type="AlphaFoldDB" id="A0A5N6LUA5"/>
<dbReference type="Proteomes" id="UP000326396">
    <property type="component" value="Linkage Group LG8"/>
</dbReference>
<dbReference type="OrthoDB" id="1921521at2759"/>
<sequence length="358" mass="38725">MSDCSSVMIEGIPTDSSGRSFAVRIPNKDPFYFWCSEKSRILGNGLLEKMKNLLKKKPSLAELTGISNSRLECFGRHLRATFLGSNTASEDDQTSQSQNLLSKPSRSRSCNFQVVLSPRPSSFKLRRRTDGTCSETPEKHPIHSTSTSNLRKRKLLDSSLGACPFPSLPMPSTISAPQIAPPYYCWCPPVVSITTIQSIQTEPFTLPPLSLLLPMPSPNLSEIPILPLSMSGSSQVFTPFMCDPIVHLPVIDICSSGQAYLVNSGPAITVSIPPLHNPLIQEPTESEKSARDTLRALISGSGQLPSVGAKSEGNVNAITAMSLVSPGMMRCIDQVDLVETDGLGMSKDDSSEDGNSRE</sequence>
<accession>A0A5N6LUA5</accession>
<dbReference type="PANTHER" id="PTHR36741:SF1">
    <property type="entry name" value="OS07G0100500 PROTEIN"/>
    <property type="match status" value="1"/>
</dbReference>
<reference evidence="2 3" key="1">
    <citation type="submission" date="2019-05" db="EMBL/GenBank/DDBJ databases">
        <title>Mikania micrantha, genome provides insights into the molecular mechanism of rapid growth.</title>
        <authorList>
            <person name="Liu B."/>
        </authorList>
    </citation>
    <scope>NUCLEOTIDE SEQUENCE [LARGE SCALE GENOMIC DNA]</scope>
    <source>
        <strain evidence="2">NLD-2019</strain>
        <tissue evidence="2">Leaf</tissue>
    </source>
</reference>
<dbReference type="EMBL" id="SZYD01000018">
    <property type="protein sequence ID" value="KAD2805164.1"/>
    <property type="molecule type" value="Genomic_DNA"/>
</dbReference>
<protein>
    <submittedName>
        <fullName evidence="2">Uncharacterized protein</fullName>
    </submittedName>
</protein>
<evidence type="ECO:0000256" key="1">
    <source>
        <dbReference type="SAM" id="MobiDB-lite"/>
    </source>
</evidence>
<comment type="caution">
    <text evidence="2">The sequence shown here is derived from an EMBL/GenBank/DDBJ whole genome shotgun (WGS) entry which is preliminary data.</text>
</comment>
<evidence type="ECO:0000313" key="3">
    <source>
        <dbReference type="Proteomes" id="UP000326396"/>
    </source>
</evidence>
<name>A0A5N6LUA5_9ASTR</name>